<dbReference type="AlphaFoldDB" id="A0A9P4VNH3"/>
<dbReference type="PANTHER" id="PTHR11736:SF14">
    <property type="entry name" value="NSE3 HOMOLOG, SMC5-SMC6 COMPLEX COMPONENT"/>
    <property type="match status" value="1"/>
</dbReference>
<evidence type="ECO:0000259" key="2">
    <source>
        <dbReference type="PROSITE" id="PS50838"/>
    </source>
</evidence>
<dbReference type="InterPro" id="IPR041899">
    <property type="entry name" value="MAGE_WH2"/>
</dbReference>
<accession>A0A9P4VNH3</accession>
<dbReference type="OrthoDB" id="205198at2759"/>
<dbReference type="Gene3D" id="1.10.10.1200">
    <property type="entry name" value="MAGE homology domain, winged helix WH1 motif"/>
    <property type="match status" value="1"/>
</dbReference>
<evidence type="ECO:0000313" key="4">
    <source>
        <dbReference type="Proteomes" id="UP000799429"/>
    </source>
</evidence>
<dbReference type="InterPro" id="IPR041898">
    <property type="entry name" value="MAGE_WH1"/>
</dbReference>
<gene>
    <name evidence="3" type="ORF">M501DRAFT_943988</name>
</gene>
<feature type="non-terminal residue" evidence="3">
    <location>
        <position position="1"/>
    </location>
</feature>
<dbReference type="PROSITE" id="PS50838">
    <property type="entry name" value="MAGE"/>
    <property type="match status" value="1"/>
</dbReference>
<feature type="region of interest" description="Disordered" evidence="1">
    <location>
        <begin position="257"/>
        <end position="296"/>
    </location>
</feature>
<dbReference type="Pfam" id="PF01454">
    <property type="entry name" value="MAGE"/>
    <property type="match status" value="1"/>
</dbReference>
<feature type="region of interest" description="Disordered" evidence="1">
    <location>
        <begin position="1"/>
        <end position="32"/>
    </location>
</feature>
<dbReference type="SMART" id="SM01373">
    <property type="entry name" value="MAGE"/>
    <property type="match status" value="1"/>
</dbReference>
<reference evidence="3" key="1">
    <citation type="journal article" date="2020" name="Stud. Mycol.">
        <title>101 Dothideomycetes genomes: a test case for predicting lifestyles and emergence of pathogens.</title>
        <authorList>
            <person name="Haridas S."/>
            <person name="Albert R."/>
            <person name="Binder M."/>
            <person name="Bloem J."/>
            <person name="Labutti K."/>
            <person name="Salamov A."/>
            <person name="Andreopoulos B."/>
            <person name="Baker S."/>
            <person name="Barry K."/>
            <person name="Bills G."/>
            <person name="Bluhm B."/>
            <person name="Cannon C."/>
            <person name="Castanera R."/>
            <person name="Culley D."/>
            <person name="Daum C."/>
            <person name="Ezra D."/>
            <person name="Gonzalez J."/>
            <person name="Henrissat B."/>
            <person name="Kuo A."/>
            <person name="Liang C."/>
            <person name="Lipzen A."/>
            <person name="Lutzoni F."/>
            <person name="Magnuson J."/>
            <person name="Mondo S."/>
            <person name="Nolan M."/>
            <person name="Ohm R."/>
            <person name="Pangilinan J."/>
            <person name="Park H.-J."/>
            <person name="Ramirez L."/>
            <person name="Alfaro M."/>
            <person name="Sun H."/>
            <person name="Tritt A."/>
            <person name="Yoshinaga Y."/>
            <person name="Zwiers L.-H."/>
            <person name="Turgeon B."/>
            <person name="Goodwin S."/>
            <person name="Spatafora J."/>
            <person name="Crous P."/>
            <person name="Grigoriev I."/>
        </authorList>
    </citation>
    <scope>NUCLEOTIDE SEQUENCE</scope>
    <source>
        <strain evidence="3">CBS 101060</strain>
    </source>
</reference>
<dbReference type="Gene3D" id="1.10.10.1210">
    <property type="entry name" value="MAGE homology domain, winged helix WH2 motif"/>
    <property type="match status" value="1"/>
</dbReference>
<protein>
    <submittedName>
        <fullName evidence="3">MAGE-domain-containing protein</fullName>
    </submittedName>
</protein>
<keyword evidence="4" id="KW-1185">Reference proteome</keyword>
<dbReference type="Proteomes" id="UP000799429">
    <property type="component" value="Unassembled WGS sequence"/>
</dbReference>
<sequence length="296" mass="32435">SEAETPPATQKRRASPESDADNYGGDGGETQTDVNVDQLVKKMVRLALACEYARIPIRRADISAKVLGPNSRQFKTVFKEANLQLQTVFGMQLTELPLKEKVTAQQRRAAQKVEKAQTSSNTWIVTSSLPAKFKDPTILPPPRVPTSTTEAQYVALYSFIVSIISLSGGVLADPKLQRFLARMNADDTTVLGEKTEKTLARMVKENYLLKVVDSSGGEELVEWRVGARGKVEIGEEGVAGMVRAVYGAGKDEDEELEKRIERSLGLSERTTTNGVPNGNGQARRGRPRKDAVDDDD</sequence>
<dbReference type="InterPro" id="IPR002190">
    <property type="entry name" value="MHD_dom"/>
</dbReference>
<evidence type="ECO:0000313" key="3">
    <source>
        <dbReference type="EMBL" id="KAF2834494.1"/>
    </source>
</evidence>
<feature type="compositionally biased region" description="Polar residues" evidence="1">
    <location>
        <begin position="268"/>
        <end position="280"/>
    </location>
</feature>
<comment type="caution">
    <text evidence="3">The sequence shown here is derived from an EMBL/GenBank/DDBJ whole genome shotgun (WGS) entry which is preliminary data.</text>
</comment>
<proteinExistence type="predicted"/>
<feature type="domain" description="MAGE" evidence="2">
    <location>
        <begin position="36"/>
        <end position="96"/>
    </location>
</feature>
<dbReference type="GO" id="GO:0006281">
    <property type="term" value="P:DNA repair"/>
    <property type="evidence" value="ECO:0007669"/>
    <property type="project" value="TreeGrafter"/>
</dbReference>
<evidence type="ECO:0000256" key="1">
    <source>
        <dbReference type="SAM" id="MobiDB-lite"/>
    </source>
</evidence>
<dbReference type="EMBL" id="MU006118">
    <property type="protein sequence ID" value="KAF2834494.1"/>
    <property type="molecule type" value="Genomic_DNA"/>
</dbReference>
<name>A0A9P4VNH3_9PEZI</name>
<dbReference type="GO" id="GO:0005634">
    <property type="term" value="C:nucleus"/>
    <property type="evidence" value="ECO:0007669"/>
    <property type="project" value="TreeGrafter"/>
</dbReference>
<dbReference type="InterPro" id="IPR037445">
    <property type="entry name" value="MAGE"/>
</dbReference>
<organism evidence="3 4">
    <name type="scientific">Patellaria atrata CBS 101060</name>
    <dbReference type="NCBI Taxonomy" id="1346257"/>
    <lineage>
        <taxon>Eukaryota</taxon>
        <taxon>Fungi</taxon>
        <taxon>Dikarya</taxon>
        <taxon>Ascomycota</taxon>
        <taxon>Pezizomycotina</taxon>
        <taxon>Dothideomycetes</taxon>
        <taxon>Dothideomycetes incertae sedis</taxon>
        <taxon>Patellariales</taxon>
        <taxon>Patellariaceae</taxon>
        <taxon>Patellaria</taxon>
    </lineage>
</organism>
<dbReference type="PANTHER" id="PTHR11736">
    <property type="entry name" value="MELANOMA-ASSOCIATED ANTIGEN MAGE ANTIGEN"/>
    <property type="match status" value="1"/>
</dbReference>